<sequence>MSKAALELAVSAAALILLSTSAVLHPPSFPYGRVVAFADDSEDDKIEHSKDEKTNFSSPTFDSSQVVKSTLLDNDKMKYEEVANADGNFPFLVPVGMAYDSETREMYVASSATHSVVVMDATTDTAIDVIPIAERNDTFSFAGPLGLAYDPAMGYIFAANAPYGKVSVISDSDHKIVGEIKISGELGRLAVDTDHNKVYVVNSGTISVVDDETLEVIDNIKLRDGTFMTDIVYDPDDEKMYVAMFGGSYAGAGIAVIDTNTHDVIATVSTYDNVPSNIALDSHYPRVYVTSLSGEVFVISTDNYKITDTIRIPDTPYGYRHDPSTQKVVVYGNFTERIEQMTGKEELLSSSPTAIVFNPDNNYLYVVHYGVGVLSVIDTESLTVIDNISTLPGSHDIAYDPDNHSIYQTHESMNSISILSIEP</sequence>
<evidence type="ECO:0000313" key="1">
    <source>
        <dbReference type="EMBL" id="AIF83071.1"/>
    </source>
</evidence>
<dbReference type="InterPro" id="IPR011044">
    <property type="entry name" value="Quino_amine_DH_bsu"/>
</dbReference>
<evidence type="ECO:0000313" key="2">
    <source>
        <dbReference type="Proteomes" id="UP000028194"/>
    </source>
</evidence>
<dbReference type="PANTHER" id="PTHR47197:SF3">
    <property type="entry name" value="DIHYDRO-HEME D1 DEHYDROGENASE"/>
    <property type="match status" value="1"/>
</dbReference>
<reference evidence="1 2" key="1">
    <citation type="journal article" date="2014" name="PLoS ONE">
        <title>Genome Sequence of Candidatus Nitrososphaera evergladensis from Group I.1b Enriched from Everglades Soil Reveals Novel Genomic Features of the Ammonia-Oxidizing Archaea.</title>
        <authorList>
            <person name="Zhalnina K.V."/>
            <person name="Dias R."/>
            <person name="Leonard M.T."/>
            <person name="Dorr de Quadros P."/>
            <person name="Camargo F.A."/>
            <person name="Drew J.C."/>
            <person name="Farmerie W.G."/>
            <person name="Daroub S.H."/>
            <person name="Triplett E.W."/>
        </authorList>
    </citation>
    <scope>NUCLEOTIDE SEQUENCE [LARGE SCALE GENOMIC DNA]</scope>
    <source>
        <strain evidence="1 2">SR1</strain>
    </source>
</reference>
<dbReference type="PANTHER" id="PTHR47197">
    <property type="entry name" value="PROTEIN NIRF"/>
    <property type="match status" value="1"/>
</dbReference>
<dbReference type="Proteomes" id="UP000028194">
    <property type="component" value="Chromosome"/>
</dbReference>
<dbReference type="AlphaFoldDB" id="A0A075MNE2"/>
<proteinExistence type="predicted"/>
<keyword evidence="2" id="KW-1185">Reference proteome</keyword>
<dbReference type="InterPro" id="IPR051200">
    <property type="entry name" value="Host-pathogen_enzymatic-act"/>
</dbReference>
<dbReference type="EMBL" id="CP007174">
    <property type="protein sequence ID" value="AIF83071.1"/>
    <property type="molecule type" value="Genomic_DNA"/>
</dbReference>
<dbReference type="eggNOG" id="arCOG02560">
    <property type="taxonomic scope" value="Archaea"/>
</dbReference>
<dbReference type="GeneID" id="41596825"/>
<accession>A0A075MNE2</accession>
<dbReference type="HOGENOM" id="CLU_648299_0_0_2"/>
<dbReference type="KEGG" id="nev:NTE_00997"/>
<dbReference type="STRING" id="1459636.NTE_00997"/>
<dbReference type="RefSeq" id="WP_148699910.1">
    <property type="nucleotide sequence ID" value="NZ_CP007174.1"/>
</dbReference>
<protein>
    <recommendedName>
        <fullName evidence="3">YVTN family beta-propeller repeat protein</fullName>
    </recommendedName>
</protein>
<organism evidence="1 2">
    <name type="scientific">Candidatus Nitrososphaera evergladensis SR1</name>
    <dbReference type="NCBI Taxonomy" id="1459636"/>
    <lineage>
        <taxon>Archaea</taxon>
        <taxon>Nitrososphaerota</taxon>
        <taxon>Nitrososphaeria</taxon>
        <taxon>Nitrososphaerales</taxon>
        <taxon>Nitrososphaeraceae</taxon>
        <taxon>Nitrososphaera</taxon>
    </lineage>
</organism>
<evidence type="ECO:0008006" key="3">
    <source>
        <dbReference type="Google" id="ProtNLM"/>
    </source>
</evidence>
<gene>
    <name evidence="1" type="ORF">NTE_00997</name>
</gene>
<dbReference type="InterPro" id="IPR015943">
    <property type="entry name" value="WD40/YVTN_repeat-like_dom_sf"/>
</dbReference>
<name>A0A075MNE2_9ARCH</name>
<dbReference type="Gene3D" id="2.130.10.10">
    <property type="entry name" value="YVTN repeat-like/Quinoprotein amine dehydrogenase"/>
    <property type="match status" value="2"/>
</dbReference>
<dbReference type="SUPFAM" id="SSF50969">
    <property type="entry name" value="YVTN repeat-like/Quinoprotein amine dehydrogenase"/>
    <property type="match status" value="1"/>
</dbReference>